<dbReference type="Ensembl" id="ENSZALT00000001377.1">
    <property type="protein sequence ID" value="ENSZALP00000000786.1"/>
    <property type="gene ID" value="ENSZALG00000000904.1"/>
</dbReference>
<feature type="region of interest" description="Disordered" evidence="11">
    <location>
        <begin position="274"/>
        <end position="329"/>
    </location>
</feature>
<evidence type="ECO:0000256" key="8">
    <source>
        <dbReference type="ARBA" id="ARBA00023157"/>
    </source>
</evidence>
<dbReference type="GO" id="GO:0016779">
    <property type="term" value="F:nucleotidyltransferase activity"/>
    <property type="evidence" value="ECO:0007669"/>
    <property type="project" value="UniProtKB-KW"/>
</dbReference>
<sequence length="367" mass="40878">RKPGHTLALLAMAMATTAVDVIALDMALDSFDDQYQGCGTKMIAELPALNHSEFQQNPLFAQAWLNATAEWRGQKCPVSSLSSPAQAIALMAYTVKEKKLYKDFNDAVRMARCSNKEYRDNFHFKTLHFLLTQALVTLRQAQNGQCHNVYREVRKYRFKAKPGDIFRFGQFSSASQNEKTATVFQVYTCHGAAIWNFSKYPDEKEVISVSQEGEKARIQLWSKGTLSNSTCKWLQGDTTGDNLGGWGHPLLPWGHQQWTGHTHDRAQRVGTLTQSLGTGTGHAGDSKPENTHSGHGDRAQRWRPPLVGGKRERNTHGQKGPKAAPTVPMPVAVLPYSGHAAKWQQLGKVEEQHREQCCEKEGEGGPH</sequence>
<dbReference type="GO" id="GO:0003950">
    <property type="term" value="F:NAD+ poly-ADP-ribosyltransferase activity"/>
    <property type="evidence" value="ECO:0007669"/>
    <property type="project" value="TreeGrafter"/>
</dbReference>
<evidence type="ECO:0000313" key="13">
    <source>
        <dbReference type="Proteomes" id="UP000694413"/>
    </source>
</evidence>
<dbReference type="SUPFAM" id="SSF56399">
    <property type="entry name" value="ADP-ribosylation"/>
    <property type="match status" value="1"/>
</dbReference>
<feature type="compositionally biased region" description="Basic and acidic residues" evidence="11">
    <location>
        <begin position="284"/>
        <end position="300"/>
    </location>
</feature>
<keyword evidence="7 10" id="KW-0520">NAD</keyword>
<keyword evidence="5 10" id="KW-0732">Signal</keyword>
<evidence type="ECO:0000256" key="6">
    <source>
        <dbReference type="ARBA" id="ARBA00022857"/>
    </source>
</evidence>
<keyword evidence="3 10" id="KW-0808">Transferase</keyword>
<keyword evidence="8" id="KW-1015">Disulfide bond</keyword>
<accession>A0A8D2QA43</accession>
<dbReference type="PANTHER" id="PTHR10339:SF19">
    <property type="entry name" value="GPI-LINKED NAD(P)(+)--ARGININE ADP-RIBOSYLTRANSFERASE 1"/>
    <property type="match status" value="1"/>
</dbReference>
<evidence type="ECO:0000256" key="2">
    <source>
        <dbReference type="ARBA" id="ARBA00022676"/>
    </source>
</evidence>
<dbReference type="Pfam" id="PF01129">
    <property type="entry name" value="ART"/>
    <property type="match status" value="1"/>
</dbReference>
<reference evidence="12" key="2">
    <citation type="submission" date="2025-09" db="UniProtKB">
        <authorList>
            <consortium name="Ensembl"/>
        </authorList>
    </citation>
    <scope>IDENTIFICATION</scope>
</reference>
<feature type="signal peptide" evidence="10">
    <location>
        <begin position="1"/>
        <end position="18"/>
    </location>
</feature>
<keyword evidence="4" id="KW-0548">Nucleotidyltransferase</keyword>
<dbReference type="GO" id="GO:0046677">
    <property type="term" value="P:response to antibiotic"/>
    <property type="evidence" value="ECO:0007669"/>
    <property type="project" value="UniProtKB-ARBA"/>
</dbReference>
<evidence type="ECO:0000256" key="4">
    <source>
        <dbReference type="ARBA" id="ARBA00022695"/>
    </source>
</evidence>
<evidence type="ECO:0000256" key="1">
    <source>
        <dbReference type="ARBA" id="ARBA00009558"/>
    </source>
</evidence>
<feature type="chain" id="PRO_5034767489" description="NAD(P)(+)--arginine ADP-ribosyltransferase" evidence="10">
    <location>
        <begin position="19"/>
        <end position="367"/>
    </location>
</feature>
<evidence type="ECO:0000256" key="7">
    <source>
        <dbReference type="ARBA" id="ARBA00023027"/>
    </source>
</evidence>
<evidence type="ECO:0000256" key="3">
    <source>
        <dbReference type="ARBA" id="ARBA00022679"/>
    </source>
</evidence>
<protein>
    <recommendedName>
        <fullName evidence="10">NAD(P)(+)--arginine ADP-ribosyltransferase</fullName>
        <ecNumber evidence="10">2.4.2.31</ecNumber>
    </recommendedName>
    <alternativeName>
        <fullName evidence="10">Mono(ADP-ribosyl)transferase</fullName>
    </alternativeName>
</protein>
<organism evidence="12 13">
    <name type="scientific">Zonotrichia albicollis</name>
    <name type="common">White-throated sparrow</name>
    <name type="synonym">Fringilla albicollis</name>
    <dbReference type="NCBI Taxonomy" id="44394"/>
    <lineage>
        <taxon>Eukaryota</taxon>
        <taxon>Metazoa</taxon>
        <taxon>Chordata</taxon>
        <taxon>Craniata</taxon>
        <taxon>Vertebrata</taxon>
        <taxon>Euteleostomi</taxon>
        <taxon>Archelosauria</taxon>
        <taxon>Archosauria</taxon>
        <taxon>Dinosauria</taxon>
        <taxon>Saurischia</taxon>
        <taxon>Theropoda</taxon>
        <taxon>Coelurosauria</taxon>
        <taxon>Aves</taxon>
        <taxon>Neognathae</taxon>
        <taxon>Neoaves</taxon>
        <taxon>Telluraves</taxon>
        <taxon>Australaves</taxon>
        <taxon>Passeriformes</taxon>
        <taxon>Passerellidae</taxon>
        <taxon>Zonotrichia</taxon>
    </lineage>
</organism>
<dbReference type="InterPro" id="IPR050999">
    <property type="entry name" value="ADP-ribosyltransferase_ARG"/>
</dbReference>
<dbReference type="PANTHER" id="PTHR10339">
    <property type="entry name" value="ADP-RIBOSYLTRANSFERASE"/>
    <property type="match status" value="1"/>
</dbReference>
<evidence type="ECO:0000256" key="10">
    <source>
        <dbReference type="RuleBase" id="RU361228"/>
    </source>
</evidence>
<keyword evidence="2 10" id="KW-0328">Glycosyltransferase</keyword>
<keyword evidence="13" id="KW-1185">Reference proteome</keyword>
<dbReference type="GO" id="GO:0005615">
    <property type="term" value="C:extracellular space"/>
    <property type="evidence" value="ECO:0007669"/>
    <property type="project" value="UniProtKB-ARBA"/>
</dbReference>
<evidence type="ECO:0000313" key="12">
    <source>
        <dbReference type="Ensembl" id="ENSZALP00000000786.1"/>
    </source>
</evidence>
<dbReference type="Proteomes" id="UP000694413">
    <property type="component" value="Unassembled WGS sequence"/>
</dbReference>
<evidence type="ECO:0000256" key="5">
    <source>
        <dbReference type="ARBA" id="ARBA00022729"/>
    </source>
</evidence>
<comment type="catalytic activity">
    <reaction evidence="9 10">
        <text>L-arginyl-[protein] + NAD(+) = N(omega)-(ADP-D-ribosyl)-L-arginyl-[protein] + nicotinamide + H(+)</text>
        <dbReference type="Rhea" id="RHEA:19149"/>
        <dbReference type="Rhea" id="RHEA-COMP:10532"/>
        <dbReference type="Rhea" id="RHEA-COMP:15087"/>
        <dbReference type="ChEBI" id="CHEBI:15378"/>
        <dbReference type="ChEBI" id="CHEBI:17154"/>
        <dbReference type="ChEBI" id="CHEBI:29965"/>
        <dbReference type="ChEBI" id="CHEBI:57540"/>
        <dbReference type="ChEBI" id="CHEBI:142554"/>
        <dbReference type="EC" id="2.4.2.31"/>
    </reaction>
</comment>
<comment type="similarity">
    <text evidence="1 10">Belongs to the Arg-specific ADP-ribosyltransferase family.</text>
</comment>
<proteinExistence type="inferred from homology"/>
<dbReference type="FunFam" id="3.90.176.10:FF:000001">
    <property type="entry name" value="NAD(P)(+)--arginine ADP-ribosyltransferase"/>
    <property type="match status" value="1"/>
</dbReference>
<dbReference type="GO" id="GO:0106274">
    <property type="term" value="F:NAD+-protein-arginine ADP-ribosyltransferase activity"/>
    <property type="evidence" value="ECO:0007669"/>
    <property type="project" value="UniProtKB-EC"/>
</dbReference>
<dbReference type="PROSITE" id="PS01291">
    <property type="entry name" value="ART"/>
    <property type="match status" value="1"/>
</dbReference>
<dbReference type="PRINTS" id="PR00970">
    <property type="entry name" value="RIBTRNSFRASE"/>
</dbReference>
<dbReference type="PROSITE" id="PS51996">
    <property type="entry name" value="TR_MART"/>
    <property type="match status" value="1"/>
</dbReference>
<evidence type="ECO:0000256" key="9">
    <source>
        <dbReference type="ARBA" id="ARBA00047597"/>
    </source>
</evidence>
<keyword evidence="6 10" id="KW-0521">NADP</keyword>
<name>A0A8D2QA43_ZONAL</name>
<reference evidence="12" key="1">
    <citation type="submission" date="2025-08" db="UniProtKB">
        <authorList>
            <consortium name="Ensembl"/>
        </authorList>
    </citation>
    <scope>IDENTIFICATION</scope>
</reference>
<dbReference type="InterPro" id="IPR000768">
    <property type="entry name" value="ART"/>
</dbReference>
<evidence type="ECO:0000256" key="11">
    <source>
        <dbReference type="SAM" id="MobiDB-lite"/>
    </source>
</evidence>
<dbReference type="Gene3D" id="3.90.176.10">
    <property type="entry name" value="Toxin ADP-ribosyltransferase, Chain A, domain 1"/>
    <property type="match status" value="1"/>
</dbReference>
<dbReference type="EC" id="2.4.2.31" evidence="10"/>
<dbReference type="AlphaFoldDB" id="A0A8D2QA43"/>
<dbReference type="GO" id="GO:0044194">
    <property type="term" value="C:cytolytic granule"/>
    <property type="evidence" value="ECO:0007669"/>
    <property type="project" value="UniProtKB-ARBA"/>
</dbReference>